<evidence type="ECO:0000313" key="2">
    <source>
        <dbReference type="EMBL" id="KAK2193124.1"/>
    </source>
</evidence>
<comment type="caution">
    <text evidence="2">The sequence shown here is derived from an EMBL/GenBank/DDBJ whole genome shotgun (WGS) entry which is preliminary data.</text>
</comment>
<name>A0AAD9PE17_RIDPI</name>
<gene>
    <name evidence="2" type="ORF">NP493_17g09000</name>
</gene>
<evidence type="ECO:0000313" key="3">
    <source>
        <dbReference type="Proteomes" id="UP001209878"/>
    </source>
</evidence>
<organism evidence="2 3">
    <name type="scientific">Ridgeia piscesae</name>
    <name type="common">Tubeworm</name>
    <dbReference type="NCBI Taxonomy" id="27915"/>
    <lineage>
        <taxon>Eukaryota</taxon>
        <taxon>Metazoa</taxon>
        <taxon>Spiralia</taxon>
        <taxon>Lophotrochozoa</taxon>
        <taxon>Annelida</taxon>
        <taxon>Polychaeta</taxon>
        <taxon>Sedentaria</taxon>
        <taxon>Canalipalpata</taxon>
        <taxon>Sabellida</taxon>
        <taxon>Siboglinidae</taxon>
        <taxon>Ridgeia</taxon>
    </lineage>
</organism>
<evidence type="ECO:0008006" key="4">
    <source>
        <dbReference type="Google" id="ProtNLM"/>
    </source>
</evidence>
<proteinExistence type="predicted"/>
<protein>
    <recommendedName>
        <fullName evidence="4">Secreted protein</fullName>
    </recommendedName>
</protein>
<reference evidence="2" key="1">
    <citation type="journal article" date="2023" name="Mol. Biol. Evol.">
        <title>Third-Generation Sequencing Reveals the Adaptive Role of the Epigenome in Three Deep-Sea Polychaetes.</title>
        <authorList>
            <person name="Perez M."/>
            <person name="Aroh O."/>
            <person name="Sun Y."/>
            <person name="Lan Y."/>
            <person name="Juniper S.K."/>
            <person name="Young C.R."/>
            <person name="Angers B."/>
            <person name="Qian P.Y."/>
        </authorList>
    </citation>
    <scope>NUCLEOTIDE SEQUENCE</scope>
    <source>
        <strain evidence="2">R07B-5</strain>
    </source>
</reference>
<dbReference type="AlphaFoldDB" id="A0AAD9PE17"/>
<keyword evidence="3" id="KW-1185">Reference proteome</keyword>
<dbReference type="EMBL" id="JAODUO010000017">
    <property type="protein sequence ID" value="KAK2193124.1"/>
    <property type="molecule type" value="Genomic_DNA"/>
</dbReference>
<feature type="chain" id="PRO_5042239714" description="Secreted protein" evidence="1">
    <location>
        <begin position="22"/>
        <end position="80"/>
    </location>
</feature>
<dbReference type="Proteomes" id="UP001209878">
    <property type="component" value="Unassembled WGS sequence"/>
</dbReference>
<accession>A0AAD9PE17</accession>
<keyword evidence="1" id="KW-0732">Signal</keyword>
<evidence type="ECO:0000256" key="1">
    <source>
        <dbReference type="SAM" id="SignalP"/>
    </source>
</evidence>
<feature type="signal peptide" evidence="1">
    <location>
        <begin position="1"/>
        <end position="21"/>
    </location>
</feature>
<sequence>MFALFAPAMRGGACIVVVVRASGTTLISSVSNVCHCPHTVTFQYKKAGMLVSTQNVHVCVVKCLCHMFANTQLSLLKYNI</sequence>